<sequence length="502" mass="55399">MSSLFFTPDERQFFERVLETGLNDRRGHFWWVVRFALAQSLRMELPIDDRYGVPPAGGGPRSELELEQITGYGKDASQDYDDSLRLLLSIRHQEDLFVDNKRYVELLQKHARRGLEFMKAAWRPESSFHDYLLDELYIHSGYGGVQEEAVTGDLIDFSTVMQGLKQIGVSATLAANTQEGPRLTRFSLTLASVEDYDRLKKGLDDLAFAIGLGSAGIGLAREQGERRVVLDIPRPGATWHDVPWSAIRAALDGRQEFLPVSPGVDVLGKPVVFDLAETPHLFIAGATGSGKSVCLNALLLSLLVSNRPPELLMIDPKGVDFADFNGYKRLRGGHVVTDMALAVEALRDVVLEMEKRQEILRQHGARNIGEAQAQGAHIERLVVVVDELADFMMGKSGAEEPLIRLAQKARATGIHLLLATQRPEAATFPGLLRANIPSRIALTVQKSADSRIILDEGGAENLLMRGDMLIKLAGRDTQRAHGARVEAADIRATVAAMNEKQK</sequence>
<dbReference type="RefSeq" id="WP_271657225.1">
    <property type="nucleotide sequence ID" value="NZ_JAIVFG010000054.1"/>
</dbReference>
<dbReference type="GO" id="GO:0003677">
    <property type="term" value="F:DNA binding"/>
    <property type="evidence" value="ECO:0007669"/>
    <property type="project" value="InterPro"/>
</dbReference>
<gene>
    <name evidence="6" type="ORF">LBW59_22540</name>
</gene>
<evidence type="ECO:0000313" key="6">
    <source>
        <dbReference type="EMBL" id="MDB0573531.1"/>
    </source>
</evidence>
<dbReference type="Proteomes" id="UP001144050">
    <property type="component" value="Unassembled WGS sequence"/>
</dbReference>
<evidence type="ECO:0000259" key="5">
    <source>
        <dbReference type="PROSITE" id="PS50901"/>
    </source>
</evidence>
<dbReference type="SMART" id="SM00382">
    <property type="entry name" value="AAA"/>
    <property type="match status" value="1"/>
</dbReference>
<protein>
    <submittedName>
        <fullName evidence="6">DUF87 domain-containing protein</fullName>
    </submittedName>
</protein>
<dbReference type="CDD" id="cd01127">
    <property type="entry name" value="TrwB_TraG_TraD_VirD4"/>
    <property type="match status" value="1"/>
</dbReference>
<dbReference type="InterPro" id="IPR050206">
    <property type="entry name" value="FtsK/SpoIIIE/SftA"/>
</dbReference>
<reference evidence="6" key="1">
    <citation type="submission" date="2021-09" db="EMBL/GenBank/DDBJ databases">
        <title>Genomic analysis of Ralstonia spp.</title>
        <authorList>
            <person name="Aburjaile F."/>
            <person name="Ariute J.C."/>
            <person name="Pais A.K.L."/>
            <person name="Albuquerque G.M.R."/>
            <person name="Silva A.M.F."/>
            <person name="Brenig B."/>
            <person name="Azevedo V."/>
            <person name="Matiuzzi M."/>
            <person name="Ramos R."/>
            <person name="Goes-Neto A."/>
            <person name="Soares S."/>
            <person name="Iseppon A.M.B."/>
            <person name="Souza E."/>
            <person name="Gama M."/>
        </authorList>
    </citation>
    <scope>NUCLEOTIDE SEQUENCE</scope>
    <source>
        <strain evidence="6">CCRMRs91</strain>
    </source>
</reference>
<dbReference type="Gene3D" id="3.40.50.300">
    <property type="entry name" value="P-loop containing nucleotide triphosphate hydrolases"/>
    <property type="match status" value="1"/>
</dbReference>
<dbReference type="GO" id="GO:0005524">
    <property type="term" value="F:ATP binding"/>
    <property type="evidence" value="ECO:0007669"/>
    <property type="project" value="UniProtKB-UniRule"/>
</dbReference>
<evidence type="ECO:0000256" key="3">
    <source>
        <dbReference type="ARBA" id="ARBA00024784"/>
    </source>
</evidence>
<evidence type="ECO:0000256" key="1">
    <source>
        <dbReference type="ARBA" id="ARBA00022741"/>
    </source>
</evidence>
<dbReference type="SUPFAM" id="SSF52540">
    <property type="entry name" value="P-loop containing nucleoside triphosphate hydrolases"/>
    <property type="match status" value="1"/>
</dbReference>
<dbReference type="PANTHER" id="PTHR22683">
    <property type="entry name" value="SPORULATION PROTEIN RELATED"/>
    <property type="match status" value="1"/>
</dbReference>
<evidence type="ECO:0000256" key="2">
    <source>
        <dbReference type="ARBA" id="ARBA00022840"/>
    </source>
</evidence>
<dbReference type="PANTHER" id="PTHR22683:SF1">
    <property type="entry name" value="TYPE VII SECRETION SYSTEM PROTEIN ESSC"/>
    <property type="match status" value="1"/>
</dbReference>
<dbReference type="InterPro" id="IPR002543">
    <property type="entry name" value="FtsK_dom"/>
</dbReference>
<name>A0AAW5ZUR9_RALSL</name>
<dbReference type="AlphaFoldDB" id="A0AAW5ZUR9"/>
<dbReference type="EMBL" id="JAIVFG010000054">
    <property type="protein sequence ID" value="MDB0573531.1"/>
    <property type="molecule type" value="Genomic_DNA"/>
</dbReference>
<proteinExistence type="predicted"/>
<dbReference type="InterPro" id="IPR003593">
    <property type="entry name" value="AAA+_ATPase"/>
</dbReference>
<organism evidence="6 7">
    <name type="scientific">Ralstonia solanacearum</name>
    <name type="common">Pseudomonas solanacearum</name>
    <dbReference type="NCBI Taxonomy" id="305"/>
    <lineage>
        <taxon>Bacteria</taxon>
        <taxon>Pseudomonadati</taxon>
        <taxon>Pseudomonadota</taxon>
        <taxon>Betaproteobacteria</taxon>
        <taxon>Burkholderiales</taxon>
        <taxon>Burkholderiaceae</taxon>
        <taxon>Ralstonia</taxon>
        <taxon>Ralstonia solanacearum species complex</taxon>
    </lineage>
</organism>
<evidence type="ECO:0000313" key="7">
    <source>
        <dbReference type="Proteomes" id="UP001144050"/>
    </source>
</evidence>
<feature type="binding site" evidence="4">
    <location>
        <begin position="285"/>
        <end position="292"/>
    </location>
    <ligand>
        <name>ATP</name>
        <dbReference type="ChEBI" id="CHEBI:30616"/>
    </ligand>
</feature>
<feature type="domain" description="FtsK" evidence="5">
    <location>
        <begin position="268"/>
        <end position="451"/>
    </location>
</feature>
<dbReference type="PROSITE" id="PS50901">
    <property type="entry name" value="FTSK"/>
    <property type="match status" value="1"/>
</dbReference>
<keyword evidence="1 4" id="KW-0547">Nucleotide-binding</keyword>
<dbReference type="InterPro" id="IPR027417">
    <property type="entry name" value="P-loop_NTPase"/>
</dbReference>
<comment type="function">
    <text evidence="3">Essential cell division protein that coordinates cell division and chromosome segregation. The N-terminus is involved in assembly of the cell-division machinery. The C-terminus functions as a DNA motor that moves dsDNA in an ATP-dependent manner towards the dif recombination site, which is located within the replication terminus region. Translocation stops specifically at Xer-dif sites, where FtsK interacts with the Xer recombinase, allowing activation of chromosome unlinking by recombination. FtsK orienting polar sequences (KOPS) guide the direction of DNA translocation. FtsK can remove proteins from DNA as it translocates, but translocation stops specifically at XerCD-dif site, thereby preventing removal of XerC and XerD from dif.</text>
</comment>
<keyword evidence="2 4" id="KW-0067">ATP-binding</keyword>
<comment type="caution">
    <text evidence="6">The sequence shown here is derived from an EMBL/GenBank/DDBJ whole genome shotgun (WGS) entry which is preliminary data.</text>
</comment>
<dbReference type="Pfam" id="PF01580">
    <property type="entry name" value="FtsK_SpoIIIE"/>
    <property type="match status" value="1"/>
</dbReference>
<evidence type="ECO:0000256" key="4">
    <source>
        <dbReference type="PROSITE-ProRule" id="PRU00289"/>
    </source>
</evidence>
<accession>A0AAW5ZUR9</accession>